<evidence type="ECO:0000313" key="1">
    <source>
        <dbReference type="EMBL" id="KIL57133.1"/>
    </source>
</evidence>
<proteinExistence type="predicted"/>
<sequence length="92" mass="10373">MRRWSTICIIFDLPKEPFVKDNVNSAIHPLFPPQEFKLFATRSQRLIILTLMPPGLDAQQVINEHDRFVEVDALPSTIGDGGLPESNPFDIG</sequence>
<name>A0A0C2WLR2_AMAMK</name>
<evidence type="ECO:0000313" key="2">
    <source>
        <dbReference type="Proteomes" id="UP000054549"/>
    </source>
</evidence>
<dbReference type="AlphaFoldDB" id="A0A0C2WLR2"/>
<accession>A0A0C2WLR2</accession>
<dbReference type="STRING" id="946122.A0A0C2WLR2"/>
<dbReference type="HOGENOM" id="CLU_2412764_0_0_1"/>
<dbReference type="InParanoid" id="A0A0C2WLR2"/>
<dbReference type="OrthoDB" id="2796843at2759"/>
<keyword evidence="2" id="KW-1185">Reference proteome</keyword>
<dbReference type="EMBL" id="KN818381">
    <property type="protein sequence ID" value="KIL57133.1"/>
    <property type="molecule type" value="Genomic_DNA"/>
</dbReference>
<organism evidence="1 2">
    <name type="scientific">Amanita muscaria (strain Koide BX008)</name>
    <dbReference type="NCBI Taxonomy" id="946122"/>
    <lineage>
        <taxon>Eukaryota</taxon>
        <taxon>Fungi</taxon>
        <taxon>Dikarya</taxon>
        <taxon>Basidiomycota</taxon>
        <taxon>Agaricomycotina</taxon>
        <taxon>Agaricomycetes</taxon>
        <taxon>Agaricomycetidae</taxon>
        <taxon>Agaricales</taxon>
        <taxon>Pluteineae</taxon>
        <taxon>Amanitaceae</taxon>
        <taxon>Amanita</taxon>
    </lineage>
</organism>
<gene>
    <name evidence="1" type="ORF">M378DRAFT_28072</name>
</gene>
<dbReference type="Proteomes" id="UP000054549">
    <property type="component" value="Unassembled WGS sequence"/>
</dbReference>
<reference evidence="1 2" key="1">
    <citation type="submission" date="2014-04" db="EMBL/GenBank/DDBJ databases">
        <title>Evolutionary Origins and Diversification of the Mycorrhizal Mutualists.</title>
        <authorList>
            <consortium name="DOE Joint Genome Institute"/>
            <consortium name="Mycorrhizal Genomics Consortium"/>
            <person name="Kohler A."/>
            <person name="Kuo A."/>
            <person name="Nagy L.G."/>
            <person name="Floudas D."/>
            <person name="Copeland A."/>
            <person name="Barry K.W."/>
            <person name="Cichocki N."/>
            <person name="Veneault-Fourrey C."/>
            <person name="LaButti K."/>
            <person name="Lindquist E.A."/>
            <person name="Lipzen A."/>
            <person name="Lundell T."/>
            <person name="Morin E."/>
            <person name="Murat C."/>
            <person name="Riley R."/>
            <person name="Ohm R."/>
            <person name="Sun H."/>
            <person name="Tunlid A."/>
            <person name="Henrissat B."/>
            <person name="Grigoriev I.V."/>
            <person name="Hibbett D.S."/>
            <person name="Martin F."/>
        </authorList>
    </citation>
    <scope>NUCLEOTIDE SEQUENCE [LARGE SCALE GENOMIC DNA]</scope>
    <source>
        <strain evidence="1 2">Koide BX008</strain>
    </source>
</reference>
<protein>
    <submittedName>
        <fullName evidence="1">Uncharacterized protein</fullName>
    </submittedName>
</protein>